<reference evidence="1 2" key="1">
    <citation type="journal article" date="2019" name="Antonie Van Leeuwenhoek">
        <title>Description of 'Ca. Methylobacter oryzae' KRF1, a novel species from the environmentally important Methylobacter clade 2.</title>
        <authorList>
            <person name="Khatri K."/>
            <person name="Mohite J.A."/>
            <person name="Pandit P.S."/>
            <person name="Bahulikar R."/>
            <person name="Rahalkar M.C."/>
        </authorList>
    </citation>
    <scope>NUCLEOTIDE SEQUENCE [LARGE SCALE GENOMIC DNA]</scope>
    <source>
        <strain evidence="1 2">KRF1</strain>
    </source>
</reference>
<organism evidence="1 2">
    <name type="scientific">Candidatus Methylobacter oryzae</name>
    <dbReference type="NCBI Taxonomy" id="2497749"/>
    <lineage>
        <taxon>Bacteria</taxon>
        <taxon>Pseudomonadati</taxon>
        <taxon>Pseudomonadota</taxon>
        <taxon>Gammaproteobacteria</taxon>
        <taxon>Methylococcales</taxon>
        <taxon>Methylococcaceae</taxon>
        <taxon>Methylobacter</taxon>
    </lineage>
</organism>
<dbReference type="EMBL" id="RYFG02000116">
    <property type="protein sequence ID" value="TRW90728.1"/>
    <property type="molecule type" value="Genomic_DNA"/>
</dbReference>
<gene>
    <name evidence="1" type="ORF">EKO24_018195</name>
</gene>
<sequence length="63" mass="7585">MIGKLTEEAWVLYLKILDVNRASSYSIEHESRINRLTDRIYLRYLRRRCAMELHLTKKGKGFQ</sequence>
<accession>A0ABY3C632</accession>
<proteinExistence type="predicted"/>
<protein>
    <submittedName>
        <fullName evidence="1">Uncharacterized protein</fullName>
    </submittedName>
</protein>
<dbReference type="Proteomes" id="UP000733744">
    <property type="component" value="Unassembled WGS sequence"/>
</dbReference>
<keyword evidence="2" id="KW-1185">Reference proteome</keyword>
<comment type="caution">
    <text evidence="1">The sequence shown here is derived from an EMBL/GenBank/DDBJ whole genome shotgun (WGS) entry which is preliminary data.</text>
</comment>
<evidence type="ECO:0000313" key="2">
    <source>
        <dbReference type="Proteomes" id="UP000733744"/>
    </source>
</evidence>
<name>A0ABY3C632_9GAMM</name>
<evidence type="ECO:0000313" key="1">
    <source>
        <dbReference type="EMBL" id="TRW90728.1"/>
    </source>
</evidence>